<protein>
    <submittedName>
        <fullName evidence="2">Hydrolase</fullName>
    </submittedName>
</protein>
<dbReference type="CDD" id="cd00229">
    <property type="entry name" value="SGNH_hydrolase"/>
    <property type="match status" value="1"/>
</dbReference>
<dbReference type="EMBL" id="BK014984">
    <property type="protein sequence ID" value="DAD85497.1"/>
    <property type="molecule type" value="Genomic_DNA"/>
</dbReference>
<dbReference type="Gene3D" id="3.40.50.1110">
    <property type="entry name" value="SGNH hydrolase"/>
    <property type="match status" value="1"/>
</dbReference>
<organism evidence="2">
    <name type="scientific">Siphoviridae sp. ct0Xn2</name>
    <dbReference type="NCBI Taxonomy" id="2826267"/>
    <lineage>
        <taxon>Viruses</taxon>
        <taxon>Duplodnaviria</taxon>
        <taxon>Heunggongvirae</taxon>
        <taxon>Uroviricota</taxon>
        <taxon>Caudoviricetes</taxon>
    </lineage>
</organism>
<dbReference type="InterPro" id="IPR036514">
    <property type="entry name" value="SGNH_hydro_sf"/>
</dbReference>
<evidence type="ECO:0000259" key="1">
    <source>
        <dbReference type="Pfam" id="PF13472"/>
    </source>
</evidence>
<sequence>MTDVFKGIITADGKKRQLPYDAVLDRPVSDKTLSEEGGFADAKVVGDNFKKTKAETDSLKEDLDDIGTFTKSPNLVNPSELRHDYSIGSDGNPVASDGLVITGKIKVDKSIQYVSKHNIFYNLYLYDNDNFVGQINTYKQYNNGFLIDLPSISTNFDSVIICYKYSEMTEPYYFGSKDDFDAYGFVEYYDKFVFGEKTHGSVDENMLSDEIKEKLNNDEEVNLLPYETIKGVVNWNGKIGSIDGFNIAKFKLAIGQHIKVYCNPVTGDTSHVAMGEYFYNNTILKKIYTATETHLIKPMEYTATKAVTYIWVQYKKNDGIKATVSTNTDEIYNSSAISQLSLLRYRFSSAICVGDSLTVGKQPDDTSRDNYPLYLSRMTGMKITNAGQSGATAKAWWDNWQTTYSYADYDCAFICLGTNGGVVKDSDNYNAYISIIDKMQADNPNIAIFLLDCVGNNSDGTDANEIIKGIADAKGIDMLNVFLNDKIWLAGVNGQAQSPTHDMKGDPTHLSPMGYLLLANNVVHEMCRVMFENMDNYNQRFTPS</sequence>
<proteinExistence type="predicted"/>
<feature type="domain" description="SGNH hydrolase-type esterase" evidence="1">
    <location>
        <begin position="352"/>
        <end position="515"/>
    </location>
</feature>
<dbReference type="Pfam" id="PF13472">
    <property type="entry name" value="Lipase_GDSL_2"/>
    <property type="match status" value="1"/>
</dbReference>
<dbReference type="InterPro" id="IPR013830">
    <property type="entry name" value="SGNH_hydro"/>
</dbReference>
<dbReference type="GO" id="GO:0016787">
    <property type="term" value="F:hydrolase activity"/>
    <property type="evidence" value="ECO:0007669"/>
    <property type="project" value="UniProtKB-KW"/>
</dbReference>
<keyword evidence="2" id="KW-0378">Hydrolase</keyword>
<reference evidence="2" key="1">
    <citation type="journal article" date="2021" name="Proc. Natl. Acad. Sci. U.S.A.">
        <title>A Catalog of Tens of Thousands of Viruses from Human Metagenomes Reveals Hidden Associations with Chronic Diseases.</title>
        <authorList>
            <person name="Tisza M.J."/>
            <person name="Buck C.B."/>
        </authorList>
    </citation>
    <scope>NUCLEOTIDE SEQUENCE</scope>
    <source>
        <strain evidence="2">Ct0Xn2</strain>
    </source>
</reference>
<name>A0A8S5MT67_9CAUD</name>
<dbReference type="SUPFAM" id="SSF52266">
    <property type="entry name" value="SGNH hydrolase"/>
    <property type="match status" value="1"/>
</dbReference>
<evidence type="ECO:0000313" key="2">
    <source>
        <dbReference type="EMBL" id="DAD85497.1"/>
    </source>
</evidence>
<accession>A0A8S5MT67</accession>